<dbReference type="PANTHER" id="PTHR46796:SF2">
    <property type="entry name" value="TRANSCRIPTIONAL REGULATORY PROTEIN"/>
    <property type="match status" value="1"/>
</dbReference>
<dbReference type="Proteomes" id="UP000658320">
    <property type="component" value="Unassembled WGS sequence"/>
</dbReference>
<keyword evidence="3" id="KW-0010">Activator</keyword>
<dbReference type="GO" id="GO:0043565">
    <property type="term" value="F:sequence-specific DNA binding"/>
    <property type="evidence" value="ECO:0007669"/>
    <property type="project" value="InterPro"/>
</dbReference>
<dbReference type="Pfam" id="PF02311">
    <property type="entry name" value="AraC_binding"/>
    <property type="match status" value="1"/>
</dbReference>
<name>A0A918KY41_9ACTN</name>
<evidence type="ECO:0000313" key="7">
    <source>
        <dbReference type="EMBL" id="GGR44657.1"/>
    </source>
</evidence>
<protein>
    <submittedName>
        <fullName evidence="7">AraC family transcriptional regulator</fullName>
    </submittedName>
</protein>
<keyword evidence="1" id="KW-0805">Transcription regulation</keyword>
<dbReference type="PANTHER" id="PTHR46796">
    <property type="entry name" value="HTH-TYPE TRANSCRIPTIONAL ACTIVATOR RHAS-RELATED"/>
    <property type="match status" value="1"/>
</dbReference>
<keyword evidence="8" id="KW-1185">Reference proteome</keyword>
<proteinExistence type="predicted"/>
<reference evidence="7" key="2">
    <citation type="submission" date="2020-09" db="EMBL/GenBank/DDBJ databases">
        <authorList>
            <person name="Sun Q."/>
            <person name="Ohkuma M."/>
        </authorList>
    </citation>
    <scope>NUCLEOTIDE SEQUENCE</scope>
    <source>
        <strain evidence="7">JCM 4346</strain>
    </source>
</reference>
<keyword evidence="4" id="KW-0804">Transcription</keyword>
<keyword evidence="2" id="KW-0238">DNA-binding</keyword>
<dbReference type="EMBL" id="BMSX01000021">
    <property type="protein sequence ID" value="GGR44657.1"/>
    <property type="molecule type" value="Genomic_DNA"/>
</dbReference>
<dbReference type="SUPFAM" id="SSF51215">
    <property type="entry name" value="Regulatory protein AraC"/>
    <property type="match status" value="1"/>
</dbReference>
<feature type="domain" description="HTH araC/xylS-type" evidence="6">
    <location>
        <begin position="174"/>
        <end position="271"/>
    </location>
</feature>
<dbReference type="PROSITE" id="PS00041">
    <property type="entry name" value="HTH_ARAC_FAMILY_1"/>
    <property type="match status" value="1"/>
</dbReference>
<organism evidence="7 8">
    <name type="scientific">Streptomyces aurantiogriseus</name>
    <dbReference type="NCBI Taxonomy" id="66870"/>
    <lineage>
        <taxon>Bacteria</taxon>
        <taxon>Bacillati</taxon>
        <taxon>Actinomycetota</taxon>
        <taxon>Actinomycetes</taxon>
        <taxon>Kitasatosporales</taxon>
        <taxon>Streptomycetaceae</taxon>
        <taxon>Streptomyces</taxon>
    </lineage>
</organism>
<evidence type="ECO:0000256" key="3">
    <source>
        <dbReference type="ARBA" id="ARBA00023159"/>
    </source>
</evidence>
<sequence>MAAAQHRAAQPTADVSAWRPRVQGVVEVFHAHFTGYAYPMHVHEAWTLLIVDDGAVRYDLDRHEHGTPHDTVSLLPPHVPHNGSPATPDGFRKRVLYLDASVLGEELIGPAVDGPDLRDPLLRRRVGQLHAALARPGDELEADSRLTLIGERLRGHLRPREAVTSPRRDPVLARRLRELLDARLVEGVALDTAATLLQAHPAHLVRAFSGAYGIAPHRYLTARRVDRARRLLLDGRPVGEVAVAAGFYDQAHLTRHFRKLVGVTPGRYGTSAGGRRPRGPRQAEADAGAHLPGASGEGLAAVDDPLGRRDRPQVGGSSRQVSRSGAG</sequence>
<dbReference type="InterPro" id="IPR018060">
    <property type="entry name" value="HTH_AraC"/>
</dbReference>
<dbReference type="SMART" id="SM00342">
    <property type="entry name" value="HTH_ARAC"/>
    <property type="match status" value="1"/>
</dbReference>
<evidence type="ECO:0000259" key="6">
    <source>
        <dbReference type="PROSITE" id="PS01124"/>
    </source>
</evidence>
<evidence type="ECO:0000256" key="1">
    <source>
        <dbReference type="ARBA" id="ARBA00023015"/>
    </source>
</evidence>
<dbReference type="Pfam" id="PF12833">
    <property type="entry name" value="HTH_18"/>
    <property type="match status" value="1"/>
</dbReference>
<dbReference type="InterPro" id="IPR018062">
    <property type="entry name" value="HTH_AraC-typ_CS"/>
</dbReference>
<comment type="caution">
    <text evidence="7">The sequence shown here is derived from an EMBL/GenBank/DDBJ whole genome shotgun (WGS) entry which is preliminary data.</text>
</comment>
<reference evidence="7" key="1">
    <citation type="journal article" date="2014" name="Int. J. Syst. Evol. Microbiol.">
        <title>Complete genome sequence of Corynebacterium casei LMG S-19264T (=DSM 44701T), isolated from a smear-ripened cheese.</title>
        <authorList>
            <consortium name="US DOE Joint Genome Institute (JGI-PGF)"/>
            <person name="Walter F."/>
            <person name="Albersmeier A."/>
            <person name="Kalinowski J."/>
            <person name="Ruckert C."/>
        </authorList>
    </citation>
    <scope>NUCLEOTIDE SEQUENCE</scope>
    <source>
        <strain evidence="7">JCM 4346</strain>
    </source>
</reference>
<dbReference type="InterPro" id="IPR037923">
    <property type="entry name" value="HTH-like"/>
</dbReference>
<evidence type="ECO:0000256" key="4">
    <source>
        <dbReference type="ARBA" id="ARBA00023163"/>
    </source>
</evidence>
<dbReference type="InterPro" id="IPR050204">
    <property type="entry name" value="AraC_XylS_family_regulators"/>
</dbReference>
<dbReference type="AlphaFoldDB" id="A0A918KY41"/>
<evidence type="ECO:0000256" key="5">
    <source>
        <dbReference type="SAM" id="MobiDB-lite"/>
    </source>
</evidence>
<evidence type="ECO:0000313" key="8">
    <source>
        <dbReference type="Proteomes" id="UP000658320"/>
    </source>
</evidence>
<feature type="region of interest" description="Disordered" evidence="5">
    <location>
        <begin position="264"/>
        <end position="327"/>
    </location>
</feature>
<evidence type="ECO:0000256" key="2">
    <source>
        <dbReference type="ARBA" id="ARBA00023125"/>
    </source>
</evidence>
<accession>A0A918KY41</accession>
<dbReference type="GO" id="GO:0003700">
    <property type="term" value="F:DNA-binding transcription factor activity"/>
    <property type="evidence" value="ECO:0007669"/>
    <property type="project" value="InterPro"/>
</dbReference>
<feature type="compositionally biased region" description="Low complexity" evidence="5">
    <location>
        <begin position="313"/>
        <end position="327"/>
    </location>
</feature>
<gene>
    <name evidence="7" type="ORF">GCM10010251_72090</name>
</gene>
<dbReference type="InterPro" id="IPR009057">
    <property type="entry name" value="Homeodomain-like_sf"/>
</dbReference>
<dbReference type="InterPro" id="IPR003313">
    <property type="entry name" value="AraC-bd"/>
</dbReference>
<dbReference type="SUPFAM" id="SSF46689">
    <property type="entry name" value="Homeodomain-like"/>
    <property type="match status" value="1"/>
</dbReference>
<dbReference type="PROSITE" id="PS01124">
    <property type="entry name" value="HTH_ARAC_FAMILY_2"/>
    <property type="match status" value="1"/>
</dbReference>
<dbReference type="Gene3D" id="1.10.10.60">
    <property type="entry name" value="Homeodomain-like"/>
    <property type="match status" value="1"/>
</dbReference>